<dbReference type="GO" id="GO:0003700">
    <property type="term" value="F:DNA-binding transcription factor activity"/>
    <property type="evidence" value="ECO:0007669"/>
    <property type="project" value="InterPro"/>
</dbReference>
<evidence type="ECO:0000256" key="3">
    <source>
        <dbReference type="ARBA" id="ARBA00023163"/>
    </source>
</evidence>
<dbReference type="InterPro" id="IPR020449">
    <property type="entry name" value="Tscrpt_reg_AraC-type_HTH"/>
</dbReference>
<comment type="caution">
    <text evidence="5">The sequence shown here is derived from an EMBL/GenBank/DDBJ whole genome shotgun (WGS) entry which is preliminary data.</text>
</comment>
<reference evidence="5" key="2">
    <citation type="submission" date="2021-04" db="EMBL/GenBank/DDBJ databases">
        <authorList>
            <person name="Gilroy R."/>
        </authorList>
    </citation>
    <scope>NUCLEOTIDE SEQUENCE</scope>
    <source>
        <strain evidence="5">CHK193-4272</strain>
    </source>
</reference>
<name>A0A9D1PGR5_9FIRM</name>
<gene>
    <name evidence="5" type="ORF">H9746_00055</name>
</gene>
<dbReference type="Gene3D" id="1.10.10.60">
    <property type="entry name" value="Homeodomain-like"/>
    <property type="match status" value="2"/>
</dbReference>
<evidence type="ECO:0000313" key="6">
    <source>
        <dbReference type="Proteomes" id="UP000886808"/>
    </source>
</evidence>
<proteinExistence type="predicted"/>
<keyword evidence="3" id="KW-0804">Transcription</keyword>
<sequence length="396" mass="46241">MCESFYTSKKLIENIFGLKINLLSNADDYEFFCKNHMLHPIQNLFNSKNLILFSNSLDENSVFHIKDQLQINFIIFKIKSDLIIIGPFCSHIFSRSDCIQLLKRLNLSINLHTSLLSYRDKFPILSVNEALNIVKSFINVIFNKIYEYKNLDFSITKNENIKSEENTLKKDYSQFIREHYSIEKSFMQSIETGDTENAILYLRHQQREFQSFKRLGTTLENERIAAAIVRTIVRIAAMNAGLPSLSIDLLSRDNTIASRNAKNIDEIYTAKEKMVADFCKEINNHKNKKYNNLISSIIYYIEHEFDENITVSQLAKEFHITPNYLTNLFHKQTGLSPTEYLRQVRTKHACQLLVTTNMSIQKISEKVGIVDSNYFVKLFKKDFNLTPSQYRKVNKL</sequence>
<dbReference type="EMBL" id="DXIE01000002">
    <property type="protein sequence ID" value="HIV61239.1"/>
    <property type="molecule type" value="Genomic_DNA"/>
</dbReference>
<protein>
    <submittedName>
        <fullName evidence="5">Helix-turn-helix transcriptional regulator</fullName>
    </submittedName>
</protein>
<dbReference type="Proteomes" id="UP000886808">
    <property type="component" value="Unassembled WGS sequence"/>
</dbReference>
<evidence type="ECO:0000313" key="5">
    <source>
        <dbReference type="EMBL" id="HIV61239.1"/>
    </source>
</evidence>
<dbReference type="InterPro" id="IPR009057">
    <property type="entry name" value="Homeodomain-like_sf"/>
</dbReference>
<dbReference type="AlphaFoldDB" id="A0A9D1PGR5"/>
<dbReference type="PANTHER" id="PTHR43280:SF28">
    <property type="entry name" value="HTH-TYPE TRANSCRIPTIONAL ACTIVATOR RHAS"/>
    <property type="match status" value="1"/>
</dbReference>
<dbReference type="SUPFAM" id="SSF46689">
    <property type="entry name" value="Homeodomain-like"/>
    <property type="match status" value="2"/>
</dbReference>
<dbReference type="PRINTS" id="PR00032">
    <property type="entry name" value="HTHARAC"/>
</dbReference>
<dbReference type="Pfam" id="PF12833">
    <property type="entry name" value="HTH_18"/>
    <property type="match status" value="1"/>
</dbReference>
<feature type="domain" description="HTH araC/xylS-type" evidence="4">
    <location>
        <begin position="295"/>
        <end position="393"/>
    </location>
</feature>
<dbReference type="GO" id="GO:0043565">
    <property type="term" value="F:sequence-specific DNA binding"/>
    <property type="evidence" value="ECO:0007669"/>
    <property type="project" value="InterPro"/>
</dbReference>
<dbReference type="PROSITE" id="PS01124">
    <property type="entry name" value="HTH_ARAC_FAMILY_2"/>
    <property type="match status" value="1"/>
</dbReference>
<evidence type="ECO:0000256" key="2">
    <source>
        <dbReference type="ARBA" id="ARBA00023125"/>
    </source>
</evidence>
<keyword evidence="2" id="KW-0238">DNA-binding</keyword>
<dbReference type="PANTHER" id="PTHR43280">
    <property type="entry name" value="ARAC-FAMILY TRANSCRIPTIONAL REGULATOR"/>
    <property type="match status" value="1"/>
</dbReference>
<reference evidence="5" key="1">
    <citation type="journal article" date="2021" name="PeerJ">
        <title>Extensive microbial diversity within the chicken gut microbiome revealed by metagenomics and culture.</title>
        <authorList>
            <person name="Gilroy R."/>
            <person name="Ravi A."/>
            <person name="Getino M."/>
            <person name="Pursley I."/>
            <person name="Horton D.L."/>
            <person name="Alikhan N.F."/>
            <person name="Baker D."/>
            <person name="Gharbi K."/>
            <person name="Hall N."/>
            <person name="Watson M."/>
            <person name="Adriaenssens E.M."/>
            <person name="Foster-Nyarko E."/>
            <person name="Jarju S."/>
            <person name="Secka A."/>
            <person name="Antonio M."/>
            <person name="Oren A."/>
            <person name="Chaudhuri R.R."/>
            <person name="La Ragione R."/>
            <person name="Hildebrand F."/>
            <person name="Pallen M.J."/>
        </authorList>
    </citation>
    <scope>NUCLEOTIDE SEQUENCE</scope>
    <source>
        <strain evidence="5">CHK193-4272</strain>
    </source>
</reference>
<organism evidence="5 6">
    <name type="scientific">Candidatus Butyricicoccus avistercoris</name>
    <dbReference type="NCBI Taxonomy" id="2838518"/>
    <lineage>
        <taxon>Bacteria</taxon>
        <taxon>Bacillati</taxon>
        <taxon>Bacillota</taxon>
        <taxon>Clostridia</taxon>
        <taxon>Eubacteriales</taxon>
        <taxon>Butyricicoccaceae</taxon>
        <taxon>Butyricicoccus</taxon>
    </lineage>
</organism>
<evidence type="ECO:0000259" key="4">
    <source>
        <dbReference type="PROSITE" id="PS01124"/>
    </source>
</evidence>
<evidence type="ECO:0000256" key="1">
    <source>
        <dbReference type="ARBA" id="ARBA00023015"/>
    </source>
</evidence>
<accession>A0A9D1PGR5</accession>
<dbReference type="SMART" id="SM00342">
    <property type="entry name" value="HTH_ARAC"/>
    <property type="match status" value="1"/>
</dbReference>
<dbReference type="InterPro" id="IPR018060">
    <property type="entry name" value="HTH_AraC"/>
</dbReference>
<keyword evidence="1" id="KW-0805">Transcription regulation</keyword>